<evidence type="ECO:0000256" key="18">
    <source>
        <dbReference type="ARBA" id="ARBA00041418"/>
    </source>
</evidence>
<comment type="catalytic activity">
    <reaction evidence="20">
        <text>[GlcNAc-(1-&gt;4)-Mur2Ac(oyl-L-Ala-gamma-D-Glu-L-Lys-D-Ala-D-Ala)](n)-di-trans,octa-cis-undecaprenyl diphosphate + beta-D-GlcNAc-(1-&gt;4)-Mur2Ac(oyl-L-Ala-gamma-D-Glu-L-Lys-D-Ala-D-Ala)-di-trans,octa-cis-undecaprenyl diphosphate = [GlcNAc-(1-&gt;4)-Mur2Ac(oyl-L-Ala-gamma-D-Glu-L-Lys-D-Ala-D-Ala)](n+1)-di-trans,octa-cis-undecaprenyl diphosphate + di-trans,octa-cis-undecaprenyl diphosphate + H(+)</text>
        <dbReference type="Rhea" id="RHEA:23708"/>
        <dbReference type="Rhea" id="RHEA-COMP:9602"/>
        <dbReference type="Rhea" id="RHEA-COMP:9603"/>
        <dbReference type="ChEBI" id="CHEBI:15378"/>
        <dbReference type="ChEBI" id="CHEBI:58405"/>
        <dbReference type="ChEBI" id="CHEBI:60033"/>
        <dbReference type="ChEBI" id="CHEBI:78435"/>
        <dbReference type="EC" id="2.4.99.28"/>
    </reaction>
</comment>
<keyword evidence="9" id="KW-0573">Peptidoglycan synthesis</keyword>
<feature type="transmembrane region" description="Helical" evidence="21">
    <location>
        <begin position="340"/>
        <end position="361"/>
    </location>
</feature>
<dbReference type="GO" id="GO:0071555">
    <property type="term" value="P:cell wall organization"/>
    <property type="evidence" value="ECO:0007669"/>
    <property type="project" value="UniProtKB-KW"/>
</dbReference>
<evidence type="ECO:0000256" key="5">
    <source>
        <dbReference type="ARBA" id="ARBA00022676"/>
    </source>
</evidence>
<dbReference type="KEGG" id="rpe:RPE_2106"/>
<reference evidence="22" key="1">
    <citation type="submission" date="2006-09" db="EMBL/GenBank/DDBJ databases">
        <title>Complete sequence of Rhodopseudomonas palustris BisA53.</title>
        <authorList>
            <consortium name="US DOE Joint Genome Institute"/>
            <person name="Copeland A."/>
            <person name="Lucas S."/>
            <person name="Lapidus A."/>
            <person name="Barry K."/>
            <person name="Detter J.C."/>
            <person name="Glavina del Rio T."/>
            <person name="Hammon N."/>
            <person name="Israni S."/>
            <person name="Dalin E."/>
            <person name="Tice H."/>
            <person name="Pitluck S."/>
            <person name="Chain P."/>
            <person name="Malfatti S."/>
            <person name="Shin M."/>
            <person name="Vergez L."/>
            <person name="Schmutz J."/>
            <person name="Larimer F."/>
            <person name="Land M."/>
            <person name="Hauser L."/>
            <person name="Pelletier D.A."/>
            <person name="Kyrpides N."/>
            <person name="Kim E."/>
            <person name="Harwood C.S."/>
            <person name="Oda Y."/>
            <person name="Richardson P."/>
        </authorList>
    </citation>
    <scope>NUCLEOTIDE SEQUENCE [LARGE SCALE GENOMIC DNA]</scope>
    <source>
        <strain evidence="22">BisA53</strain>
    </source>
</reference>
<keyword evidence="13" id="KW-0961">Cell wall biogenesis/degradation</keyword>
<organism evidence="22">
    <name type="scientific">Rhodopseudomonas palustris (strain BisA53)</name>
    <dbReference type="NCBI Taxonomy" id="316055"/>
    <lineage>
        <taxon>Bacteria</taxon>
        <taxon>Pseudomonadati</taxon>
        <taxon>Pseudomonadota</taxon>
        <taxon>Alphaproteobacteria</taxon>
        <taxon>Hyphomicrobiales</taxon>
        <taxon>Nitrobacteraceae</taxon>
        <taxon>Rhodopseudomonas</taxon>
    </lineage>
</organism>
<feature type="transmembrane region" description="Helical" evidence="21">
    <location>
        <begin position="83"/>
        <end position="102"/>
    </location>
</feature>
<dbReference type="GO" id="GO:0051301">
    <property type="term" value="P:cell division"/>
    <property type="evidence" value="ECO:0007669"/>
    <property type="project" value="UniProtKB-KW"/>
</dbReference>
<protein>
    <recommendedName>
        <fullName evidence="17">Probable peptidoglycan glycosyltransferase FtsW</fullName>
        <ecNumber evidence="19">2.4.99.28</ecNumber>
    </recommendedName>
    <alternativeName>
        <fullName evidence="18">Cell division protein FtsW</fullName>
    </alternativeName>
    <alternativeName>
        <fullName evidence="15">Cell wall polymerase</fullName>
    </alternativeName>
    <alternativeName>
        <fullName evidence="14">Peptidoglycan polymerase</fullName>
    </alternativeName>
</protein>
<evidence type="ECO:0000313" key="22">
    <source>
        <dbReference type="EMBL" id="ABJ06050.1"/>
    </source>
</evidence>
<keyword evidence="10 21" id="KW-1133">Transmembrane helix</keyword>
<dbReference type="NCBIfam" id="TIGR02614">
    <property type="entry name" value="ftsW"/>
    <property type="match status" value="1"/>
</dbReference>
<dbReference type="GO" id="GO:0008955">
    <property type="term" value="F:peptidoglycan glycosyltransferase activity"/>
    <property type="evidence" value="ECO:0007669"/>
    <property type="project" value="UniProtKB-EC"/>
</dbReference>
<dbReference type="EMBL" id="CP000463">
    <property type="protein sequence ID" value="ABJ06050.1"/>
    <property type="molecule type" value="Genomic_DNA"/>
</dbReference>
<evidence type="ECO:0000256" key="2">
    <source>
        <dbReference type="ARBA" id="ARBA00004752"/>
    </source>
</evidence>
<comment type="pathway">
    <text evidence="2">Cell wall biogenesis; peptidoglycan biosynthesis.</text>
</comment>
<evidence type="ECO:0000256" key="9">
    <source>
        <dbReference type="ARBA" id="ARBA00022984"/>
    </source>
</evidence>
<name>Q07PT4_RHOP5</name>
<keyword evidence="3" id="KW-1003">Cell membrane</keyword>
<accession>Q07PT4</accession>
<dbReference type="EC" id="2.4.99.28" evidence="19"/>
<keyword evidence="4 22" id="KW-0132">Cell division</keyword>
<dbReference type="GO" id="GO:0009252">
    <property type="term" value="P:peptidoglycan biosynthetic process"/>
    <property type="evidence" value="ECO:0007669"/>
    <property type="project" value="UniProtKB-KW"/>
</dbReference>
<comment type="similarity">
    <text evidence="16">Belongs to the SEDS family. FtsW subfamily.</text>
</comment>
<evidence type="ECO:0000256" key="6">
    <source>
        <dbReference type="ARBA" id="ARBA00022679"/>
    </source>
</evidence>
<evidence type="ECO:0000256" key="7">
    <source>
        <dbReference type="ARBA" id="ARBA00022692"/>
    </source>
</evidence>
<feature type="transmembrane region" description="Helical" evidence="21">
    <location>
        <begin position="59"/>
        <end position="77"/>
    </location>
</feature>
<evidence type="ECO:0000256" key="3">
    <source>
        <dbReference type="ARBA" id="ARBA00022475"/>
    </source>
</evidence>
<proteinExistence type="inferred from homology"/>
<keyword evidence="7 21" id="KW-0812">Transmembrane</keyword>
<evidence type="ECO:0000256" key="17">
    <source>
        <dbReference type="ARBA" id="ARBA00041185"/>
    </source>
</evidence>
<dbReference type="AlphaFoldDB" id="Q07PT4"/>
<evidence type="ECO:0000256" key="16">
    <source>
        <dbReference type="ARBA" id="ARBA00038053"/>
    </source>
</evidence>
<evidence type="ECO:0000256" key="1">
    <source>
        <dbReference type="ARBA" id="ARBA00004651"/>
    </source>
</evidence>
<dbReference type="PANTHER" id="PTHR30474:SF2">
    <property type="entry name" value="PEPTIDOGLYCAN GLYCOSYLTRANSFERASE FTSW-RELATED"/>
    <property type="match status" value="1"/>
</dbReference>
<evidence type="ECO:0000256" key="14">
    <source>
        <dbReference type="ARBA" id="ARBA00032370"/>
    </source>
</evidence>
<keyword evidence="12" id="KW-0131">Cell cycle</keyword>
<evidence type="ECO:0000256" key="11">
    <source>
        <dbReference type="ARBA" id="ARBA00023136"/>
    </source>
</evidence>
<dbReference type="GO" id="GO:0032153">
    <property type="term" value="C:cell division site"/>
    <property type="evidence" value="ECO:0007669"/>
    <property type="project" value="TreeGrafter"/>
</dbReference>
<dbReference type="Pfam" id="PF01098">
    <property type="entry name" value="FTSW_RODA_SPOVE"/>
    <property type="match status" value="1"/>
</dbReference>
<dbReference type="GO" id="GO:0008360">
    <property type="term" value="P:regulation of cell shape"/>
    <property type="evidence" value="ECO:0007669"/>
    <property type="project" value="UniProtKB-KW"/>
</dbReference>
<keyword evidence="8" id="KW-0133">Cell shape</keyword>
<evidence type="ECO:0000256" key="10">
    <source>
        <dbReference type="ARBA" id="ARBA00022989"/>
    </source>
</evidence>
<evidence type="ECO:0000256" key="15">
    <source>
        <dbReference type="ARBA" id="ARBA00033270"/>
    </source>
</evidence>
<evidence type="ECO:0000256" key="21">
    <source>
        <dbReference type="SAM" id="Phobius"/>
    </source>
</evidence>
<dbReference type="OrthoDB" id="9768187at2"/>
<evidence type="ECO:0000256" key="13">
    <source>
        <dbReference type="ARBA" id="ARBA00023316"/>
    </source>
</evidence>
<dbReference type="PANTHER" id="PTHR30474">
    <property type="entry name" value="CELL CYCLE PROTEIN"/>
    <property type="match status" value="1"/>
</dbReference>
<feature type="transmembrane region" description="Helical" evidence="21">
    <location>
        <begin position="20"/>
        <end position="39"/>
    </location>
</feature>
<sequence>MISREQHTPVSEWWWTVDRLLLAAIIVLTLGGVILSLAASPPVATRIGLESFHFFNRHVMFLLPSFIVMIAVSFLSPRQVRRSALFVFAISVALIIATLLFGPEVKGSRRWITLLGVNIQASESAKPAFVVVAAWLFSESARRPEMPATSMAVGVLLLLVALLVLEPDFGQTALILMVWGALFFIAGMRIVWAVGLAGVASAGLFAAYLFVPHVAGRIKRFLDPASGDTYQVDTAMEAFGNGGWFGLGPGEGIAKRSLPDSHTDFVFAVGAEEFGIILCLAVLALYAFIVLRTLSRAYASEDLFARFAASGLAILFGIQAAINMAVNLQLIPAKGMTLPFISYGGSSMVSLAYGVGMMLALTRQRPRIETESANGAGAAPTYA</sequence>
<evidence type="ECO:0000256" key="4">
    <source>
        <dbReference type="ARBA" id="ARBA00022618"/>
    </source>
</evidence>
<feature type="transmembrane region" description="Helical" evidence="21">
    <location>
        <begin position="303"/>
        <end position="328"/>
    </location>
</feature>
<keyword evidence="5" id="KW-0328">Glycosyltransferase</keyword>
<dbReference type="InterPro" id="IPR013437">
    <property type="entry name" value="FtsW"/>
</dbReference>
<dbReference type="STRING" id="316055.RPE_2106"/>
<dbReference type="GO" id="GO:0015648">
    <property type="term" value="F:lipid-linked peptidoglycan transporter activity"/>
    <property type="evidence" value="ECO:0007669"/>
    <property type="project" value="TreeGrafter"/>
</dbReference>
<evidence type="ECO:0000256" key="12">
    <source>
        <dbReference type="ARBA" id="ARBA00023306"/>
    </source>
</evidence>
<feature type="transmembrane region" description="Helical" evidence="21">
    <location>
        <begin position="146"/>
        <end position="163"/>
    </location>
</feature>
<feature type="transmembrane region" description="Helical" evidence="21">
    <location>
        <begin position="265"/>
        <end position="291"/>
    </location>
</feature>
<evidence type="ECO:0000256" key="20">
    <source>
        <dbReference type="ARBA" id="ARBA00049902"/>
    </source>
</evidence>
<dbReference type="eggNOG" id="COG0772">
    <property type="taxonomic scope" value="Bacteria"/>
</dbReference>
<dbReference type="GO" id="GO:0005886">
    <property type="term" value="C:plasma membrane"/>
    <property type="evidence" value="ECO:0007669"/>
    <property type="project" value="UniProtKB-SubCell"/>
</dbReference>
<evidence type="ECO:0000256" key="8">
    <source>
        <dbReference type="ARBA" id="ARBA00022960"/>
    </source>
</evidence>
<keyword evidence="6" id="KW-0808">Transferase</keyword>
<comment type="subcellular location">
    <subcellularLocation>
        <location evidence="1">Cell membrane</location>
        <topology evidence="1">Multi-pass membrane protein</topology>
    </subcellularLocation>
</comment>
<dbReference type="HOGENOM" id="CLU_029243_1_1_5"/>
<keyword evidence="11 21" id="KW-0472">Membrane</keyword>
<gene>
    <name evidence="22" type="ordered locus">RPE_2106</name>
</gene>
<dbReference type="InterPro" id="IPR001182">
    <property type="entry name" value="FtsW/RodA"/>
</dbReference>
<evidence type="ECO:0000256" key="19">
    <source>
        <dbReference type="ARBA" id="ARBA00044770"/>
    </source>
</evidence>